<organism evidence="2 3">
    <name type="scientific">Enterococcus canintestini</name>
    <dbReference type="NCBI Taxonomy" id="317010"/>
    <lineage>
        <taxon>Bacteria</taxon>
        <taxon>Bacillati</taxon>
        <taxon>Bacillota</taxon>
        <taxon>Bacilli</taxon>
        <taxon>Lactobacillales</taxon>
        <taxon>Enterococcaceae</taxon>
        <taxon>Enterococcus</taxon>
    </lineage>
</organism>
<dbReference type="EMBL" id="LHUG01000002">
    <property type="protein sequence ID" value="PAB01867.1"/>
    <property type="molecule type" value="Genomic_DNA"/>
</dbReference>
<keyword evidence="1" id="KW-1133">Transmembrane helix</keyword>
<protein>
    <recommendedName>
        <fullName evidence="4">EpsG family protein</fullName>
    </recommendedName>
</protein>
<evidence type="ECO:0000313" key="3">
    <source>
        <dbReference type="Proteomes" id="UP000216797"/>
    </source>
</evidence>
<dbReference type="Pfam" id="PF14897">
    <property type="entry name" value="EpsG"/>
    <property type="match status" value="1"/>
</dbReference>
<feature type="transmembrane region" description="Helical" evidence="1">
    <location>
        <begin position="122"/>
        <end position="140"/>
    </location>
</feature>
<dbReference type="Proteomes" id="UP000216797">
    <property type="component" value="Unassembled WGS sequence"/>
</dbReference>
<feature type="transmembrane region" description="Helical" evidence="1">
    <location>
        <begin position="6"/>
        <end position="23"/>
    </location>
</feature>
<keyword evidence="1" id="KW-0812">Transmembrane</keyword>
<feature type="transmembrane region" description="Helical" evidence="1">
    <location>
        <begin position="346"/>
        <end position="366"/>
    </location>
</feature>
<dbReference type="RefSeq" id="WP_095005978.1">
    <property type="nucleotide sequence ID" value="NZ_LHUG01000002.1"/>
</dbReference>
<feature type="transmembrane region" description="Helical" evidence="1">
    <location>
        <begin position="43"/>
        <end position="64"/>
    </location>
</feature>
<reference evidence="2 3" key="1">
    <citation type="submission" date="2015-08" db="EMBL/GenBank/DDBJ databases">
        <title>Enterococcus genome sequence.</title>
        <authorList>
            <person name="Acedo J.Z."/>
            <person name="Vederas J.C."/>
        </authorList>
    </citation>
    <scope>NUCLEOTIDE SEQUENCE [LARGE SCALE GENOMIC DNA]</scope>
    <source>
        <strain evidence="2 3">49</strain>
    </source>
</reference>
<sequence length="382" mass="45353">MESLMLYLTIFLVTLCILILEDLSYKYAFDNNNQNIKFYHRKFYINGILKKSIFFLLAFFPLIVLSGQRFFVGTDYGNYLAIYKQIGEMNLRELIDKSKYLEPLYVFFNKISYILSNGNEKAIFYSSALLIFLILYLTLLKMKEKFKISLTLGTYIFLFFFFPLTLNIIRQMIAIVFVLYAFLFLLEKKSLAFLTLIFFASGFHNSAIILFPLVALNFIRENKYKYLFFLILLSPMFVASVLELLPSINLFSRYLAKYSIQRNSISIFDVIEASFFLIPIFLNRKKILKVFPESKPLFLISLLIIPIVVVSSYQFWFSRMSYFIFILMIYFFPVIVKVQKDKKSKLLWEIFFLSYFFVYFILKFYIVGTEGIFPYSTLHFVI</sequence>
<dbReference type="InterPro" id="IPR049458">
    <property type="entry name" value="EpsG-like"/>
</dbReference>
<name>A0A267HUH9_9ENTE</name>
<feature type="transmembrane region" description="Helical" evidence="1">
    <location>
        <begin position="191"/>
        <end position="214"/>
    </location>
</feature>
<proteinExistence type="predicted"/>
<accession>A0A267HUH9</accession>
<gene>
    <name evidence="2" type="ORF">AKL21_02745</name>
</gene>
<feature type="transmembrane region" description="Helical" evidence="1">
    <location>
        <begin position="322"/>
        <end position="339"/>
    </location>
</feature>
<keyword evidence="1" id="KW-0472">Membrane</keyword>
<keyword evidence="3" id="KW-1185">Reference proteome</keyword>
<dbReference type="AlphaFoldDB" id="A0A267HUH9"/>
<comment type="caution">
    <text evidence="2">The sequence shown here is derived from an EMBL/GenBank/DDBJ whole genome shotgun (WGS) entry which is preliminary data.</text>
</comment>
<feature type="transmembrane region" description="Helical" evidence="1">
    <location>
        <begin position="226"/>
        <end position="245"/>
    </location>
</feature>
<feature type="transmembrane region" description="Helical" evidence="1">
    <location>
        <begin position="152"/>
        <end position="185"/>
    </location>
</feature>
<evidence type="ECO:0000256" key="1">
    <source>
        <dbReference type="SAM" id="Phobius"/>
    </source>
</evidence>
<evidence type="ECO:0000313" key="2">
    <source>
        <dbReference type="EMBL" id="PAB01867.1"/>
    </source>
</evidence>
<evidence type="ECO:0008006" key="4">
    <source>
        <dbReference type="Google" id="ProtNLM"/>
    </source>
</evidence>
<feature type="transmembrane region" description="Helical" evidence="1">
    <location>
        <begin position="265"/>
        <end position="284"/>
    </location>
</feature>
<feature type="transmembrane region" description="Helical" evidence="1">
    <location>
        <begin position="296"/>
        <end position="316"/>
    </location>
</feature>